<accession>A0AAN9M8G3</accession>
<reference evidence="1 2" key="1">
    <citation type="submission" date="2024-01" db="EMBL/GenBank/DDBJ databases">
        <title>The genomes of 5 underutilized Papilionoideae crops provide insights into root nodulation and disease resistanc.</title>
        <authorList>
            <person name="Jiang F."/>
        </authorList>
    </citation>
    <scope>NUCLEOTIDE SEQUENCE [LARGE SCALE GENOMIC DNA]</scope>
    <source>
        <strain evidence="1">JINMINGXINNONG_FW02</strain>
        <tissue evidence="1">Leaves</tissue>
    </source>
</reference>
<name>A0AAN9M8G3_PHACN</name>
<protein>
    <submittedName>
        <fullName evidence="1">Uncharacterized protein</fullName>
    </submittedName>
</protein>
<evidence type="ECO:0000313" key="1">
    <source>
        <dbReference type="EMBL" id="KAK7348159.1"/>
    </source>
</evidence>
<organism evidence="1 2">
    <name type="scientific">Phaseolus coccineus</name>
    <name type="common">Scarlet runner bean</name>
    <name type="synonym">Phaseolus multiflorus</name>
    <dbReference type="NCBI Taxonomy" id="3886"/>
    <lineage>
        <taxon>Eukaryota</taxon>
        <taxon>Viridiplantae</taxon>
        <taxon>Streptophyta</taxon>
        <taxon>Embryophyta</taxon>
        <taxon>Tracheophyta</taxon>
        <taxon>Spermatophyta</taxon>
        <taxon>Magnoliopsida</taxon>
        <taxon>eudicotyledons</taxon>
        <taxon>Gunneridae</taxon>
        <taxon>Pentapetalae</taxon>
        <taxon>rosids</taxon>
        <taxon>fabids</taxon>
        <taxon>Fabales</taxon>
        <taxon>Fabaceae</taxon>
        <taxon>Papilionoideae</taxon>
        <taxon>50 kb inversion clade</taxon>
        <taxon>NPAAA clade</taxon>
        <taxon>indigoferoid/millettioid clade</taxon>
        <taxon>Phaseoleae</taxon>
        <taxon>Phaseolus</taxon>
    </lineage>
</organism>
<dbReference type="Proteomes" id="UP001374584">
    <property type="component" value="Unassembled WGS sequence"/>
</dbReference>
<keyword evidence="2" id="KW-1185">Reference proteome</keyword>
<dbReference type="EMBL" id="JAYMYR010000008">
    <property type="protein sequence ID" value="KAK7348159.1"/>
    <property type="molecule type" value="Genomic_DNA"/>
</dbReference>
<gene>
    <name evidence="1" type="ORF">VNO80_22709</name>
</gene>
<sequence length="80" mass="9052">MWTEAHSQTFFIDMVLSLRRESPKGFSLALRRRRCLSTFVVRSENLLRAVPVLVRILELVSLTLRSRAVGTTVSPPLVAV</sequence>
<evidence type="ECO:0000313" key="2">
    <source>
        <dbReference type="Proteomes" id="UP001374584"/>
    </source>
</evidence>
<proteinExistence type="predicted"/>
<comment type="caution">
    <text evidence="1">The sequence shown here is derived from an EMBL/GenBank/DDBJ whole genome shotgun (WGS) entry which is preliminary data.</text>
</comment>
<dbReference type="AlphaFoldDB" id="A0AAN9M8G3"/>